<evidence type="ECO:0000313" key="2">
    <source>
        <dbReference type="Proteomes" id="UP000305067"/>
    </source>
</evidence>
<dbReference type="Gene3D" id="2.40.110.10">
    <property type="entry name" value="Butyryl-CoA Dehydrogenase, subunit A, domain 2"/>
    <property type="match status" value="1"/>
</dbReference>
<dbReference type="GO" id="GO:0033540">
    <property type="term" value="P:fatty acid beta-oxidation using acyl-CoA oxidase"/>
    <property type="evidence" value="ECO:0007669"/>
    <property type="project" value="TreeGrafter"/>
</dbReference>
<dbReference type="GO" id="GO:0055088">
    <property type="term" value="P:lipid homeostasis"/>
    <property type="evidence" value="ECO:0007669"/>
    <property type="project" value="TreeGrafter"/>
</dbReference>
<accession>A0A5C3Q3Q8</accession>
<dbReference type="PANTHER" id="PTHR10909:SF382">
    <property type="entry name" value="ACYL-COENZYME A OXIDASE"/>
    <property type="match status" value="1"/>
</dbReference>
<dbReference type="InterPro" id="IPR012258">
    <property type="entry name" value="Acyl-CoA_oxidase"/>
</dbReference>
<dbReference type="InterPro" id="IPR036250">
    <property type="entry name" value="AcylCo_DH-like_C"/>
</dbReference>
<dbReference type="InterPro" id="IPR037069">
    <property type="entry name" value="AcylCoA_DH/ox_N_sf"/>
</dbReference>
<dbReference type="STRING" id="1884261.A0A5C3Q3Q8"/>
<sequence length="332" mass="37021">MRSTEVLVKWPLWQIRSETWTFEERVKLSYQRLRTLVQHFGIASDDIKYFSPKYWDMAVYTLLMIHFNLCTGTILKFAPGRPDLQEIVERLLRLKLSGHFCLAELGHGLDVINMETTATLLQDGSFELHTPVAMAANGKDRGARPFLVQLSDGTQMCPGVVCKVQTPLDEHLRLLFRLTLQLKRPENARDLFFFNISRVATGALCIASTVVNAVKISSYIAGGTQYIPVLTGIAQGLVADALKDDVYRIFIEADLKDLTYRNFLAAVLKLINTKFAVTVPVILGDRCGVQGLFEVNRFVPMNADSRAAQIAEGDVVGTSIRESIHSLSVISG</sequence>
<organism evidence="1 2">
    <name type="scientific">Pterulicium gracile</name>
    <dbReference type="NCBI Taxonomy" id="1884261"/>
    <lineage>
        <taxon>Eukaryota</taxon>
        <taxon>Fungi</taxon>
        <taxon>Dikarya</taxon>
        <taxon>Basidiomycota</taxon>
        <taxon>Agaricomycotina</taxon>
        <taxon>Agaricomycetes</taxon>
        <taxon>Agaricomycetidae</taxon>
        <taxon>Agaricales</taxon>
        <taxon>Pleurotineae</taxon>
        <taxon>Pterulaceae</taxon>
        <taxon>Pterulicium</taxon>
    </lineage>
</organism>
<dbReference type="GO" id="GO:0005777">
    <property type="term" value="C:peroxisome"/>
    <property type="evidence" value="ECO:0007669"/>
    <property type="project" value="InterPro"/>
</dbReference>
<keyword evidence="2" id="KW-1185">Reference proteome</keyword>
<evidence type="ECO:0008006" key="3">
    <source>
        <dbReference type="Google" id="ProtNLM"/>
    </source>
</evidence>
<dbReference type="GO" id="GO:0005504">
    <property type="term" value="F:fatty acid binding"/>
    <property type="evidence" value="ECO:0007669"/>
    <property type="project" value="TreeGrafter"/>
</dbReference>
<dbReference type="SUPFAM" id="SSF56645">
    <property type="entry name" value="Acyl-CoA dehydrogenase NM domain-like"/>
    <property type="match status" value="1"/>
</dbReference>
<gene>
    <name evidence="1" type="ORF">BDV98DRAFT_586831</name>
</gene>
<name>A0A5C3Q3Q8_9AGAR</name>
<protein>
    <recommendedName>
        <fullName evidence="3">Acyl-CoA dehydrogenase NM domain-like protein</fullName>
    </recommendedName>
</protein>
<dbReference type="GO" id="GO:0071949">
    <property type="term" value="F:FAD binding"/>
    <property type="evidence" value="ECO:0007669"/>
    <property type="project" value="InterPro"/>
</dbReference>
<dbReference type="Proteomes" id="UP000305067">
    <property type="component" value="Unassembled WGS sequence"/>
</dbReference>
<dbReference type="InterPro" id="IPR046373">
    <property type="entry name" value="Acyl-CoA_Oxase/DH_mid-dom_sf"/>
</dbReference>
<dbReference type="EMBL" id="ML178874">
    <property type="protein sequence ID" value="TFK95807.1"/>
    <property type="molecule type" value="Genomic_DNA"/>
</dbReference>
<dbReference type="AlphaFoldDB" id="A0A5C3Q3Q8"/>
<dbReference type="PANTHER" id="PTHR10909">
    <property type="entry name" value="ELECTRON TRANSPORT OXIDOREDUCTASE"/>
    <property type="match status" value="1"/>
</dbReference>
<reference evidence="1 2" key="1">
    <citation type="journal article" date="2019" name="Nat. Ecol. Evol.">
        <title>Megaphylogeny resolves global patterns of mushroom evolution.</title>
        <authorList>
            <person name="Varga T."/>
            <person name="Krizsan K."/>
            <person name="Foldi C."/>
            <person name="Dima B."/>
            <person name="Sanchez-Garcia M."/>
            <person name="Sanchez-Ramirez S."/>
            <person name="Szollosi G.J."/>
            <person name="Szarkandi J.G."/>
            <person name="Papp V."/>
            <person name="Albert L."/>
            <person name="Andreopoulos W."/>
            <person name="Angelini C."/>
            <person name="Antonin V."/>
            <person name="Barry K.W."/>
            <person name="Bougher N.L."/>
            <person name="Buchanan P."/>
            <person name="Buyck B."/>
            <person name="Bense V."/>
            <person name="Catcheside P."/>
            <person name="Chovatia M."/>
            <person name="Cooper J."/>
            <person name="Damon W."/>
            <person name="Desjardin D."/>
            <person name="Finy P."/>
            <person name="Geml J."/>
            <person name="Haridas S."/>
            <person name="Hughes K."/>
            <person name="Justo A."/>
            <person name="Karasinski D."/>
            <person name="Kautmanova I."/>
            <person name="Kiss B."/>
            <person name="Kocsube S."/>
            <person name="Kotiranta H."/>
            <person name="LaButti K.M."/>
            <person name="Lechner B.E."/>
            <person name="Liimatainen K."/>
            <person name="Lipzen A."/>
            <person name="Lukacs Z."/>
            <person name="Mihaltcheva S."/>
            <person name="Morgado L.N."/>
            <person name="Niskanen T."/>
            <person name="Noordeloos M.E."/>
            <person name="Ohm R.A."/>
            <person name="Ortiz-Santana B."/>
            <person name="Ovrebo C."/>
            <person name="Racz N."/>
            <person name="Riley R."/>
            <person name="Savchenko A."/>
            <person name="Shiryaev A."/>
            <person name="Soop K."/>
            <person name="Spirin V."/>
            <person name="Szebenyi C."/>
            <person name="Tomsovsky M."/>
            <person name="Tulloss R.E."/>
            <person name="Uehling J."/>
            <person name="Grigoriev I.V."/>
            <person name="Vagvolgyi C."/>
            <person name="Papp T."/>
            <person name="Martin F.M."/>
            <person name="Miettinen O."/>
            <person name="Hibbett D.S."/>
            <person name="Nagy L.G."/>
        </authorList>
    </citation>
    <scope>NUCLEOTIDE SEQUENCE [LARGE SCALE GENOMIC DNA]</scope>
    <source>
        <strain evidence="1 2">CBS 309.79</strain>
    </source>
</reference>
<dbReference type="SUPFAM" id="SSF47203">
    <property type="entry name" value="Acyl-CoA dehydrogenase C-terminal domain-like"/>
    <property type="match status" value="1"/>
</dbReference>
<dbReference type="OrthoDB" id="538336at2759"/>
<dbReference type="InterPro" id="IPR009100">
    <property type="entry name" value="AcylCoA_DH/oxidase_NM_dom_sf"/>
</dbReference>
<proteinExistence type="predicted"/>
<evidence type="ECO:0000313" key="1">
    <source>
        <dbReference type="EMBL" id="TFK95807.1"/>
    </source>
</evidence>
<dbReference type="Gene3D" id="1.10.540.10">
    <property type="entry name" value="Acyl-CoA dehydrogenase/oxidase, N-terminal domain"/>
    <property type="match status" value="1"/>
</dbReference>
<dbReference type="GO" id="GO:0003997">
    <property type="term" value="F:acyl-CoA oxidase activity"/>
    <property type="evidence" value="ECO:0007669"/>
    <property type="project" value="InterPro"/>
</dbReference>